<organism evidence="8 9">
    <name type="scientific">Polysphondylium violaceum</name>
    <dbReference type="NCBI Taxonomy" id="133409"/>
    <lineage>
        <taxon>Eukaryota</taxon>
        <taxon>Amoebozoa</taxon>
        <taxon>Evosea</taxon>
        <taxon>Eumycetozoa</taxon>
        <taxon>Dictyostelia</taxon>
        <taxon>Dictyosteliales</taxon>
        <taxon>Dictyosteliaceae</taxon>
        <taxon>Polysphondylium</taxon>
    </lineage>
</organism>
<dbReference type="Proteomes" id="UP000695562">
    <property type="component" value="Unassembled WGS sequence"/>
</dbReference>
<keyword evidence="5" id="KW-0274">FAD</keyword>
<dbReference type="PRINTS" id="PR00368">
    <property type="entry name" value="FADPNR"/>
</dbReference>
<feature type="compositionally biased region" description="Polar residues" evidence="6">
    <location>
        <begin position="205"/>
        <end position="220"/>
    </location>
</feature>
<sequence>MTSNHLVIIGGGIAGITCAESYCFVKPNDRVTILSCSPILKTVTNVQKISKVLESFEVFESKFTDIEFSHPNIKVTVCDVDSIDSKNRVVKTDQGDIKYDFLAICSGAKPNLIIKDSPFVIGIRDTDSIIDLKNRLNGAKRIVIVGNGGIALELVHEIKDCEKIWSIKDSHIGNAFFDREASQFLLHSKQPEQEEEGDNIIFENGNPNHHTLSNLSTPSKYKNEKGSALGPQWYSKYNFNTQEQQQQDHAEKTVIEYNTQLDTIYSERPPSVDLVDGDTKQWPVYIKLSNGRIYGCDFIVSATGVIPNSVILTKNHAEVAVSEDGGLVVDENMKTSIDRIYACGDVCFVPWKKSDLWFQMKLWSQARTMGRYTAQCIAKQSAVQAGKSADEIDEICSLFDFELFAHATKFFGFKVVLLGLYNGQTLGIDPSDDSVNENNDKGIKIYKRIIIGQQYVRIILEHGKLKGALLIGDTDLEETFENLILNQIDLSNYGEELLDPDIDIEDYFD</sequence>
<evidence type="ECO:0000256" key="2">
    <source>
        <dbReference type="ARBA" id="ARBA00008147"/>
    </source>
</evidence>
<evidence type="ECO:0000313" key="8">
    <source>
        <dbReference type="EMBL" id="KAF2077143.1"/>
    </source>
</evidence>
<dbReference type="Gene3D" id="3.50.50.60">
    <property type="entry name" value="FAD/NAD(P)-binding domain"/>
    <property type="match status" value="3"/>
</dbReference>
<dbReference type="OrthoDB" id="202203at2759"/>
<evidence type="ECO:0000256" key="3">
    <source>
        <dbReference type="ARBA" id="ARBA00018240"/>
    </source>
</evidence>
<evidence type="ECO:0000256" key="1">
    <source>
        <dbReference type="ARBA" id="ARBA00001974"/>
    </source>
</evidence>
<dbReference type="GO" id="GO:0016491">
    <property type="term" value="F:oxidoreductase activity"/>
    <property type="evidence" value="ECO:0007669"/>
    <property type="project" value="InterPro"/>
</dbReference>
<feature type="domain" description="FAD/NAD(P)-binding" evidence="7">
    <location>
        <begin position="5"/>
        <end position="163"/>
    </location>
</feature>
<keyword evidence="4" id="KW-0285">Flavoprotein</keyword>
<evidence type="ECO:0000259" key="7">
    <source>
        <dbReference type="Pfam" id="PF07992"/>
    </source>
</evidence>
<comment type="caution">
    <text evidence="8">The sequence shown here is derived from an EMBL/GenBank/DDBJ whole genome shotgun (WGS) entry which is preliminary data.</text>
</comment>
<accession>A0A8J4V422</accession>
<dbReference type="SUPFAM" id="SSF51905">
    <property type="entry name" value="FAD/NAD(P)-binding domain"/>
    <property type="match status" value="1"/>
</dbReference>
<feature type="domain" description="FAD/NAD(P)-binding" evidence="7">
    <location>
        <begin position="275"/>
        <end position="370"/>
    </location>
</feature>
<keyword evidence="9" id="KW-1185">Reference proteome</keyword>
<dbReference type="PANTHER" id="PTHR43429">
    <property type="entry name" value="PYRIDINE NUCLEOTIDE-DISULFIDE OXIDOREDUCTASE DOMAIN-CONTAINING"/>
    <property type="match status" value="1"/>
</dbReference>
<protein>
    <recommendedName>
        <fullName evidence="3">Pyridine nucleotide-disulfide oxidoreductase domain-containing protein 1</fullName>
    </recommendedName>
</protein>
<evidence type="ECO:0000313" key="9">
    <source>
        <dbReference type="Proteomes" id="UP000695562"/>
    </source>
</evidence>
<dbReference type="PANTHER" id="PTHR43429:SF2">
    <property type="entry name" value="PYRIDINE NUCLEOTIDE-DISULFIDE OXIDOREDUCTASE DOMAIN-CONTAINING PROTEIN 1"/>
    <property type="match status" value="1"/>
</dbReference>
<evidence type="ECO:0000256" key="5">
    <source>
        <dbReference type="ARBA" id="ARBA00022827"/>
    </source>
</evidence>
<dbReference type="InterPro" id="IPR036291">
    <property type="entry name" value="NAD(P)-bd_dom_sf"/>
</dbReference>
<dbReference type="Gene3D" id="3.30.390.30">
    <property type="match status" value="1"/>
</dbReference>
<dbReference type="InterPro" id="IPR016156">
    <property type="entry name" value="FAD/NAD-linked_Rdtase_dimer_sf"/>
</dbReference>
<evidence type="ECO:0000256" key="6">
    <source>
        <dbReference type="SAM" id="MobiDB-lite"/>
    </source>
</evidence>
<name>A0A8J4V422_9MYCE</name>
<comment type="similarity">
    <text evidence="2">Belongs to the class-I pyridine nucleotide-disulfide oxidoreductase family. PYROXD1 subfamily.</text>
</comment>
<dbReference type="InterPro" id="IPR036188">
    <property type="entry name" value="FAD/NAD-bd_sf"/>
</dbReference>
<comment type="cofactor">
    <cofactor evidence="1">
        <name>FAD</name>
        <dbReference type="ChEBI" id="CHEBI:57692"/>
    </cofactor>
</comment>
<dbReference type="AlphaFoldDB" id="A0A8J4V422"/>
<reference evidence="8" key="1">
    <citation type="submission" date="2020-01" db="EMBL/GenBank/DDBJ databases">
        <title>Development of genomics and gene disruption for Polysphondylium violaceum indicates a role for the polyketide synthase stlB in stalk morphogenesis.</title>
        <authorList>
            <person name="Narita B."/>
            <person name="Kawabe Y."/>
            <person name="Kin K."/>
            <person name="Saito T."/>
            <person name="Gibbs R."/>
            <person name="Kuspa A."/>
            <person name="Muzny D."/>
            <person name="Queller D."/>
            <person name="Richards S."/>
            <person name="Strassman J."/>
            <person name="Sucgang R."/>
            <person name="Worley K."/>
            <person name="Schaap P."/>
        </authorList>
    </citation>
    <scope>NUCLEOTIDE SEQUENCE</scope>
    <source>
        <strain evidence="8">QSvi11</strain>
    </source>
</reference>
<feature type="region of interest" description="Disordered" evidence="6">
    <location>
        <begin position="199"/>
        <end position="227"/>
    </location>
</feature>
<dbReference type="InterPro" id="IPR023753">
    <property type="entry name" value="FAD/NAD-binding_dom"/>
</dbReference>
<evidence type="ECO:0000256" key="4">
    <source>
        <dbReference type="ARBA" id="ARBA00022630"/>
    </source>
</evidence>
<dbReference type="SUPFAM" id="SSF51735">
    <property type="entry name" value="NAD(P)-binding Rossmann-fold domains"/>
    <property type="match status" value="1"/>
</dbReference>
<dbReference type="InterPro" id="IPR050260">
    <property type="entry name" value="FAD-bd_OxRdtase"/>
</dbReference>
<dbReference type="EMBL" id="AJWJ01000037">
    <property type="protein sequence ID" value="KAF2077143.1"/>
    <property type="molecule type" value="Genomic_DNA"/>
</dbReference>
<proteinExistence type="inferred from homology"/>
<dbReference type="Pfam" id="PF07992">
    <property type="entry name" value="Pyr_redox_2"/>
    <property type="match status" value="2"/>
</dbReference>
<gene>
    <name evidence="8" type="ORF">CYY_001528</name>
</gene>